<dbReference type="InterPro" id="IPR020846">
    <property type="entry name" value="MFS_dom"/>
</dbReference>
<dbReference type="InterPro" id="IPR005828">
    <property type="entry name" value="MFS_sugar_transport-like"/>
</dbReference>
<dbReference type="InterPro" id="IPR011701">
    <property type="entry name" value="MFS"/>
</dbReference>
<evidence type="ECO:0000256" key="4">
    <source>
        <dbReference type="ARBA" id="ARBA00022989"/>
    </source>
</evidence>
<keyword evidence="4 6" id="KW-1133">Transmembrane helix</keyword>
<dbReference type="SUPFAM" id="SSF103473">
    <property type="entry name" value="MFS general substrate transporter"/>
    <property type="match status" value="1"/>
</dbReference>
<evidence type="ECO:0000313" key="9">
    <source>
        <dbReference type="Proteomes" id="UP000187280"/>
    </source>
</evidence>
<evidence type="ECO:0000256" key="6">
    <source>
        <dbReference type="SAM" id="Phobius"/>
    </source>
</evidence>
<dbReference type="AlphaFoldDB" id="A0A1H4EGS3"/>
<evidence type="ECO:0000313" key="8">
    <source>
        <dbReference type="EMBL" id="SEA83432.1"/>
    </source>
</evidence>
<dbReference type="STRING" id="71657.SAMN02982996_02643"/>
<feature type="transmembrane region" description="Helical" evidence="6">
    <location>
        <begin position="273"/>
        <end position="291"/>
    </location>
</feature>
<dbReference type="CDD" id="cd06173">
    <property type="entry name" value="MFS_MefA_like"/>
    <property type="match status" value="1"/>
</dbReference>
<feature type="transmembrane region" description="Helical" evidence="6">
    <location>
        <begin position="53"/>
        <end position="73"/>
    </location>
</feature>
<feature type="transmembrane region" description="Helical" evidence="6">
    <location>
        <begin position="80"/>
        <end position="103"/>
    </location>
</feature>
<dbReference type="Proteomes" id="UP000187280">
    <property type="component" value="Unassembled WGS sequence"/>
</dbReference>
<evidence type="ECO:0000259" key="7">
    <source>
        <dbReference type="PROSITE" id="PS50850"/>
    </source>
</evidence>
<feature type="transmembrane region" description="Helical" evidence="6">
    <location>
        <begin position="367"/>
        <end position="387"/>
    </location>
</feature>
<dbReference type="PANTHER" id="PTHR23513:SF6">
    <property type="entry name" value="MAJOR FACILITATOR SUPERFAMILY ASSOCIATED DOMAIN-CONTAINING PROTEIN"/>
    <property type="match status" value="1"/>
</dbReference>
<protein>
    <submittedName>
        <fullName evidence="8">Fucose permease</fullName>
    </submittedName>
</protein>
<keyword evidence="5 6" id="KW-0472">Membrane</keyword>
<feature type="transmembrane region" description="Helical" evidence="6">
    <location>
        <begin position="109"/>
        <end position="137"/>
    </location>
</feature>
<sequence length="430" mass="45438">MQGLQDVSQRLPRSFHLLLAGQSLSLVGTQVTHLALPLTAINLNHASPFETGVLLACSRTPYLLLGLFAGLLVDSYSHRLLLMTANIIMALTLASVPLVFFLSGHVSMLHLYTVATLTGAAMVVADVTFLAWVPALVPYRQLTKAQSRLELGQSAVMVIGLPIAGWLIAATSPALAILADSVSFLLMSALLPFVATASARRRLNVSSAGDIPTGGALTRILKEAAEGMRFLIRTPPLRASTFATVTLIFFYSAYSAVFILYLSDQLKLTSTEIGIVTSVAAVGCVVGALLARPAASVLGLGRTLVAAILISAIGAMLCPLLPNLLVVGLSQCIMWVGIQTYNVHQVPIRYALAPTKIHGRVNASIRTLVWGLAPLGAVVGGTCGMWLGTRTTLFVTGVLIAAAAVWIVMSPLWTVREPQLAALRNETANA</sequence>
<dbReference type="GO" id="GO:0005886">
    <property type="term" value="C:plasma membrane"/>
    <property type="evidence" value="ECO:0007669"/>
    <property type="project" value="UniProtKB-SubCell"/>
</dbReference>
<comment type="subcellular location">
    <subcellularLocation>
        <location evidence="1">Cell membrane</location>
        <topology evidence="1">Multi-pass membrane protein</topology>
    </subcellularLocation>
</comment>
<dbReference type="GO" id="GO:0022857">
    <property type="term" value="F:transmembrane transporter activity"/>
    <property type="evidence" value="ECO:0007669"/>
    <property type="project" value="InterPro"/>
</dbReference>
<dbReference type="eggNOG" id="COG2814">
    <property type="taxonomic scope" value="Bacteria"/>
</dbReference>
<dbReference type="InterPro" id="IPR036259">
    <property type="entry name" value="MFS_trans_sf"/>
</dbReference>
<evidence type="ECO:0000256" key="1">
    <source>
        <dbReference type="ARBA" id="ARBA00004651"/>
    </source>
</evidence>
<keyword evidence="9" id="KW-1185">Reference proteome</keyword>
<feature type="transmembrane region" description="Helical" evidence="6">
    <location>
        <begin position="239"/>
        <end position="261"/>
    </location>
</feature>
<evidence type="ECO:0000256" key="5">
    <source>
        <dbReference type="ARBA" id="ARBA00023136"/>
    </source>
</evidence>
<feature type="transmembrane region" description="Helical" evidence="6">
    <location>
        <begin position="149"/>
        <end position="169"/>
    </location>
</feature>
<keyword evidence="2" id="KW-1003">Cell membrane</keyword>
<reference evidence="8 9" key="1">
    <citation type="submission" date="2016-10" db="EMBL/GenBank/DDBJ databases">
        <authorList>
            <person name="de Groot N.N."/>
        </authorList>
    </citation>
    <scope>NUCLEOTIDE SEQUENCE [LARGE SCALE GENOMIC DNA]</scope>
    <source>
        <strain evidence="8 9">ATCC 29281</strain>
    </source>
</reference>
<dbReference type="Pfam" id="PF07690">
    <property type="entry name" value="MFS_1"/>
    <property type="match status" value="1"/>
</dbReference>
<gene>
    <name evidence="8" type="ORF">SAMN02982996_02643</name>
</gene>
<dbReference type="Pfam" id="PF00083">
    <property type="entry name" value="Sugar_tr"/>
    <property type="match status" value="1"/>
</dbReference>
<dbReference type="RefSeq" id="WP_074728989.1">
    <property type="nucleotide sequence ID" value="NZ_JBKGBS010000009.1"/>
</dbReference>
<accession>A0A1H4EGS3</accession>
<dbReference type="EMBL" id="FNQS01000009">
    <property type="protein sequence ID" value="SEA83432.1"/>
    <property type="molecule type" value="Genomic_DNA"/>
</dbReference>
<organism evidence="8 9">
    <name type="scientific">Lonsdalea quercina</name>
    <dbReference type="NCBI Taxonomy" id="71657"/>
    <lineage>
        <taxon>Bacteria</taxon>
        <taxon>Pseudomonadati</taxon>
        <taxon>Pseudomonadota</taxon>
        <taxon>Gammaproteobacteria</taxon>
        <taxon>Enterobacterales</taxon>
        <taxon>Pectobacteriaceae</taxon>
        <taxon>Lonsdalea</taxon>
    </lineage>
</organism>
<feature type="transmembrane region" description="Helical" evidence="6">
    <location>
        <begin position="303"/>
        <end position="322"/>
    </location>
</feature>
<feature type="domain" description="Major facilitator superfamily (MFS) profile" evidence="7">
    <location>
        <begin position="236"/>
        <end position="430"/>
    </location>
</feature>
<keyword evidence="3 6" id="KW-0812">Transmembrane</keyword>
<evidence type="ECO:0000256" key="2">
    <source>
        <dbReference type="ARBA" id="ARBA00022475"/>
    </source>
</evidence>
<feature type="transmembrane region" description="Helical" evidence="6">
    <location>
        <begin position="393"/>
        <end position="415"/>
    </location>
</feature>
<evidence type="ECO:0000256" key="3">
    <source>
        <dbReference type="ARBA" id="ARBA00022692"/>
    </source>
</evidence>
<dbReference type="PANTHER" id="PTHR23513">
    <property type="entry name" value="INTEGRAL MEMBRANE EFFLUX PROTEIN-RELATED"/>
    <property type="match status" value="1"/>
</dbReference>
<dbReference type="Gene3D" id="1.20.1250.20">
    <property type="entry name" value="MFS general substrate transporter like domains"/>
    <property type="match status" value="1"/>
</dbReference>
<dbReference type="PROSITE" id="PS50850">
    <property type="entry name" value="MFS"/>
    <property type="match status" value="1"/>
</dbReference>
<name>A0A1H4EGS3_9GAMM</name>
<proteinExistence type="predicted"/>